<dbReference type="KEGG" id="spph:KFK14_05385"/>
<dbReference type="PANTHER" id="PTHR48228">
    <property type="entry name" value="SUCCINYL-COA--D-CITRAMALATE COA-TRANSFERASE"/>
    <property type="match status" value="1"/>
</dbReference>
<dbReference type="Proteomes" id="UP000681425">
    <property type="component" value="Chromosome"/>
</dbReference>
<name>A0A975KA64_9SPHN</name>
<dbReference type="Pfam" id="PF02515">
    <property type="entry name" value="CoA_transf_3"/>
    <property type="match status" value="1"/>
</dbReference>
<feature type="region of interest" description="Disordered" evidence="1">
    <location>
        <begin position="336"/>
        <end position="355"/>
    </location>
</feature>
<dbReference type="InterPro" id="IPR044855">
    <property type="entry name" value="CoA-Trfase_III_dom3_sf"/>
</dbReference>
<dbReference type="Gene3D" id="3.40.50.10540">
    <property type="entry name" value="Crotonobetainyl-coa:carnitine coa-transferase, domain 1"/>
    <property type="match status" value="1"/>
</dbReference>
<reference evidence="2" key="1">
    <citation type="submission" date="2021-04" db="EMBL/GenBank/DDBJ databases">
        <title>Isolation of p-tert-butylphenol degrading bacteria Sphingobium phenoxybenzoativorans Tas13 from active sludge.</title>
        <authorList>
            <person name="Li Y."/>
        </authorList>
    </citation>
    <scope>NUCLEOTIDE SEQUENCE</scope>
    <source>
        <strain evidence="2">Tas13</strain>
    </source>
</reference>
<accession>A0A975KA64</accession>
<dbReference type="InterPro" id="IPR050509">
    <property type="entry name" value="CoA-transferase_III"/>
</dbReference>
<organism evidence="2 3">
    <name type="scientific">Sphingobium phenoxybenzoativorans</name>
    <dbReference type="NCBI Taxonomy" id="1592790"/>
    <lineage>
        <taxon>Bacteria</taxon>
        <taxon>Pseudomonadati</taxon>
        <taxon>Pseudomonadota</taxon>
        <taxon>Alphaproteobacteria</taxon>
        <taxon>Sphingomonadales</taxon>
        <taxon>Sphingomonadaceae</taxon>
        <taxon>Sphingobium</taxon>
    </lineage>
</organism>
<gene>
    <name evidence="2" type="ORF">KFK14_05385</name>
</gene>
<evidence type="ECO:0000313" key="3">
    <source>
        <dbReference type="Proteomes" id="UP000681425"/>
    </source>
</evidence>
<protein>
    <submittedName>
        <fullName evidence="2">CoA transferase</fullName>
    </submittedName>
</protein>
<dbReference type="GO" id="GO:0016740">
    <property type="term" value="F:transferase activity"/>
    <property type="evidence" value="ECO:0007669"/>
    <property type="project" value="UniProtKB-KW"/>
</dbReference>
<keyword evidence="3" id="KW-1185">Reference proteome</keyword>
<proteinExistence type="predicted"/>
<dbReference type="SUPFAM" id="SSF89796">
    <property type="entry name" value="CoA-transferase family III (CaiB/BaiF)"/>
    <property type="match status" value="1"/>
</dbReference>
<dbReference type="PANTHER" id="PTHR48228:SF5">
    <property type="entry name" value="ALPHA-METHYLACYL-COA RACEMASE"/>
    <property type="match status" value="1"/>
</dbReference>
<evidence type="ECO:0000256" key="1">
    <source>
        <dbReference type="SAM" id="MobiDB-lite"/>
    </source>
</evidence>
<dbReference type="InterPro" id="IPR023606">
    <property type="entry name" value="CoA-Trfase_III_dom_1_sf"/>
</dbReference>
<dbReference type="EMBL" id="CP073910">
    <property type="protein sequence ID" value="QUT06873.1"/>
    <property type="molecule type" value="Genomic_DNA"/>
</dbReference>
<sequence length="369" mass="38874">MSTAEYVKSGPLVGVRVIEFAALGPAPFCTMLLADLGADVLRIDRPGESPHPSDVTWRGRRSLELDLKNPEHVALGLDVIGKADVLIEGFRPGVMEKLGLGPDVALSRNPRLVYGRMTGWGQNGPLAQAAGHDINYIALTGALAAVGPREGPPSPPLNLVGDFGGGALYLALGIVSALLERTVSGHGQVIDAAIVDGTASLMSFFQGIVATGLTGMGRDINLLAGQASFYGCYACADGKYVSVGPLEPKFFARLIELLELDPGAFPRRNDPVNWPEQRRLIAEAFSLRSRDAWCAMMEGSDACFAPVLELHEAPNHPHMIARGVYIKQAGVVQAGPAPRFSRTPGRAGAPPCPAGAGGTQLLAEWAVLT</sequence>
<dbReference type="RefSeq" id="WP_212610163.1">
    <property type="nucleotide sequence ID" value="NZ_CP073910.1"/>
</dbReference>
<evidence type="ECO:0000313" key="2">
    <source>
        <dbReference type="EMBL" id="QUT06873.1"/>
    </source>
</evidence>
<keyword evidence="2" id="KW-0808">Transferase</keyword>
<dbReference type="InterPro" id="IPR003673">
    <property type="entry name" value="CoA-Trfase_fam_III"/>
</dbReference>
<dbReference type="Gene3D" id="3.30.1540.10">
    <property type="entry name" value="formyl-coa transferase, domain 3"/>
    <property type="match status" value="1"/>
</dbReference>
<dbReference type="AlphaFoldDB" id="A0A975KA64"/>